<dbReference type="Pfam" id="PF18885">
    <property type="entry name" value="DUF5648"/>
    <property type="match status" value="1"/>
</dbReference>
<protein>
    <recommendedName>
        <fullName evidence="2">DUF5648 domain-containing protein</fullName>
    </recommendedName>
</protein>
<accession>A0AAD7IU86</accession>
<evidence type="ECO:0000259" key="2">
    <source>
        <dbReference type="Pfam" id="PF18885"/>
    </source>
</evidence>
<dbReference type="Proteomes" id="UP001215598">
    <property type="component" value="Unassembled WGS sequence"/>
</dbReference>
<organism evidence="3 4">
    <name type="scientific">Mycena metata</name>
    <dbReference type="NCBI Taxonomy" id="1033252"/>
    <lineage>
        <taxon>Eukaryota</taxon>
        <taxon>Fungi</taxon>
        <taxon>Dikarya</taxon>
        <taxon>Basidiomycota</taxon>
        <taxon>Agaricomycotina</taxon>
        <taxon>Agaricomycetes</taxon>
        <taxon>Agaricomycetidae</taxon>
        <taxon>Agaricales</taxon>
        <taxon>Marasmiineae</taxon>
        <taxon>Mycenaceae</taxon>
        <taxon>Mycena</taxon>
    </lineage>
</organism>
<name>A0AAD7IU86_9AGAR</name>
<dbReference type="EMBL" id="JARKIB010000071">
    <property type="protein sequence ID" value="KAJ7748971.1"/>
    <property type="molecule type" value="Genomic_DNA"/>
</dbReference>
<feature type="domain" description="DUF5648" evidence="2">
    <location>
        <begin position="36"/>
        <end position="161"/>
    </location>
</feature>
<reference evidence="3" key="1">
    <citation type="submission" date="2023-03" db="EMBL/GenBank/DDBJ databases">
        <title>Massive genome expansion in bonnet fungi (Mycena s.s.) driven by repeated elements and novel gene families across ecological guilds.</title>
        <authorList>
            <consortium name="Lawrence Berkeley National Laboratory"/>
            <person name="Harder C.B."/>
            <person name="Miyauchi S."/>
            <person name="Viragh M."/>
            <person name="Kuo A."/>
            <person name="Thoen E."/>
            <person name="Andreopoulos B."/>
            <person name="Lu D."/>
            <person name="Skrede I."/>
            <person name="Drula E."/>
            <person name="Henrissat B."/>
            <person name="Morin E."/>
            <person name="Kohler A."/>
            <person name="Barry K."/>
            <person name="LaButti K."/>
            <person name="Morin E."/>
            <person name="Salamov A."/>
            <person name="Lipzen A."/>
            <person name="Mereny Z."/>
            <person name="Hegedus B."/>
            <person name="Baldrian P."/>
            <person name="Stursova M."/>
            <person name="Weitz H."/>
            <person name="Taylor A."/>
            <person name="Grigoriev I.V."/>
            <person name="Nagy L.G."/>
            <person name="Martin F."/>
            <person name="Kauserud H."/>
        </authorList>
    </citation>
    <scope>NUCLEOTIDE SEQUENCE</scope>
    <source>
        <strain evidence="3">CBHHK182m</strain>
    </source>
</reference>
<dbReference type="AlphaFoldDB" id="A0AAD7IU86"/>
<gene>
    <name evidence="3" type="ORF">B0H16DRAFT_1420518</name>
</gene>
<proteinExistence type="predicted"/>
<dbReference type="InterPro" id="IPR043708">
    <property type="entry name" value="DUF5648"/>
</dbReference>
<evidence type="ECO:0000313" key="4">
    <source>
        <dbReference type="Proteomes" id="UP001215598"/>
    </source>
</evidence>
<comment type="caution">
    <text evidence="3">The sequence shown here is derived from an EMBL/GenBank/DDBJ whole genome shotgun (WGS) entry which is preliminary data.</text>
</comment>
<evidence type="ECO:0000256" key="1">
    <source>
        <dbReference type="SAM" id="SignalP"/>
    </source>
</evidence>
<keyword evidence="4" id="KW-1185">Reference proteome</keyword>
<feature type="signal peptide" evidence="1">
    <location>
        <begin position="1"/>
        <end position="17"/>
    </location>
</feature>
<keyword evidence="1" id="KW-0732">Signal</keyword>
<sequence>MKFLSAVLLAIATVISATEQCPSCPAIIPLFRSYVLTDHFYTEAPSEVISAGNEGYSPEGIGAGIFPTQITSSTPLFRLFKNAVVDHAYTTSTDEVVALEAEGYVLERTPGFVYTTQICNSVPLYGLFLVSMNDHFLTTSTSERASAIAEGYTDQGIVAYVPAPGVIVQGNSC</sequence>
<evidence type="ECO:0000313" key="3">
    <source>
        <dbReference type="EMBL" id="KAJ7748971.1"/>
    </source>
</evidence>
<feature type="chain" id="PRO_5042114664" description="DUF5648 domain-containing protein" evidence="1">
    <location>
        <begin position="18"/>
        <end position="173"/>
    </location>
</feature>